<dbReference type="AlphaFoldDB" id="A0A858ZS15"/>
<protein>
    <submittedName>
        <fullName evidence="6">Amino acid ABC transporter substrate-binding protein</fullName>
    </submittedName>
</protein>
<reference evidence="6 7" key="1">
    <citation type="submission" date="2020-05" db="EMBL/GenBank/DDBJ databases">
        <title>Complete genome sequence of Alicycliphilus denitrificans DP3.</title>
        <authorList>
            <person name="Chen X."/>
        </authorList>
    </citation>
    <scope>NUCLEOTIDE SEQUENCE [LARGE SCALE GENOMIC DNA]</scope>
    <source>
        <strain evidence="6 7">DP3</strain>
    </source>
</reference>
<dbReference type="RefSeq" id="WP_013518593.1">
    <property type="nucleotide sequence ID" value="NZ_CP051298.1"/>
</dbReference>
<dbReference type="EMBL" id="CP051298">
    <property type="protein sequence ID" value="QKD43690.1"/>
    <property type="molecule type" value="Genomic_DNA"/>
</dbReference>
<dbReference type="Gene3D" id="3.40.190.10">
    <property type="entry name" value="Periplasmic binding protein-like II"/>
    <property type="match status" value="2"/>
</dbReference>
<evidence type="ECO:0000259" key="5">
    <source>
        <dbReference type="SMART" id="SM00062"/>
    </source>
</evidence>
<dbReference type="Pfam" id="PF00497">
    <property type="entry name" value="SBP_bac_3"/>
    <property type="match status" value="1"/>
</dbReference>
<accession>A0A858ZS15</accession>
<dbReference type="GO" id="GO:0030288">
    <property type="term" value="C:outer membrane-bounded periplasmic space"/>
    <property type="evidence" value="ECO:0007669"/>
    <property type="project" value="TreeGrafter"/>
</dbReference>
<comment type="similarity">
    <text evidence="1">Belongs to the bacterial solute-binding protein 3 family.</text>
</comment>
<organism evidence="6 7">
    <name type="scientific">Alicycliphilus denitrificans</name>
    <dbReference type="NCBI Taxonomy" id="179636"/>
    <lineage>
        <taxon>Bacteria</taxon>
        <taxon>Pseudomonadati</taxon>
        <taxon>Pseudomonadota</taxon>
        <taxon>Betaproteobacteria</taxon>
        <taxon>Burkholderiales</taxon>
        <taxon>Comamonadaceae</taxon>
        <taxon>Alicycliphilus</taxon>
    </lineage>
</organism>
<feature type="domain" description="Solute-binding protein family 3/N-terminal" evidence="5">
    <location>
        <begin position="33"/>
        <end position="266"/>
    </location>
</feature>
<dbReference type="CDD" id="cd13688">
    <property type="entry name" value="PBP2_GltI_DEBP"/>
    <property type="match status" value="1"/>
</dbReference>
<evidence type="ECO:0000256" key="4">
    <source>
        <dbReference type="SAM" id="SignalP"/>
    </source>
</evidence>
<dbReference type="InterPro" id="IPR051455">
    <property type="entry name" value="Bact_solute-bind_prot3"/>
</dbReference>
<evidence type="ECO:0000256" key="3">
    <source>
        <dbReference type="ARBA" id="ARBA00022729"/>
    </source>
</evidence>
<dbReference type="PANTHER" id="PTHR30085">
    <property type="entry name" value="AMINO ACID ABC TRANSPORTER PERMEASE"/>
    <property type="match status" value="1"/>
</dbReference>
<feature type="signal peptide" evidence="4">
    <location>
        <begin position="1"/>
        <end position="22"/>
    </location>
</feature>
<dbReference type="GO" id="GO:0006865">
    <property type="term" value="P:amino acid transport"/>
    <property type="evidence" value="ECO:0007669"/>
    <property type="project" value="TreeGrafter"/>
</dbReference>
<dbReference type="Proteomes" id="UP000500755">
    <property type="component" value="Chromosome"/>
</dbReference>
<feature type="chain" id="PRO_5032300892" evidence="4">
    <location>
        <begin position="23"/>
        <end position="300"/>
    </location>
</feature>
<dbReference type="SMART" id="SM00062">
    <property type="entry name" value="PBPb"/>
    <property type="match status" value="1"/>
</dbReference>
<dbReference type="InterPro" id="IPR001638">
    <property type="entry name" value="Solute-binding_3/MltF_N"/>
</dbReference>
<proteinExistence type="inferred from homology"/>
<dbReference type="OMA" id="REIYTIY"/>
<evidence type="ECO:0000256" key="1">
    <source>
        <dbReference type="ARBA" id="ARBA00010333"/>
    </source>
</evidence>
<keyword evidence="3 4" id="KW-0732">Signal</keyword>
<evidence type="ECO:0000313" key="6">
    <source>
        <dbReference type="EMBL" id="QKD43690.1"/>
    </source>
</evidence>
<dbReference type="SUPFAM" id="SSF53850">
    <property type="entry name" value="Periplasmic binding protein-like II"/>
    <property type="match status" value="1"/>
</dbReference>
<evidence type="ECO:0000313" key="7">
    <source>
        <dbReference type="Proteomes" id="UP000500755"/>
    </source>
</evidence>
<name>A0A858ZS15_9BURK</name>
<gene>
    <name evidence="6" type="ORF">HF896_08725</name>
</gene>
<dbReference type="PANTHER" id="PTHR30085:SF2">
    <property type="entry name" value="GLUTAMATE_ASPARTATE IMPORT SOLUTE-BINDING PROTEIN"/>
    <property type="match status" value="1"/>
</dbReference>
<dbReference type="GO" id="GO:0005576">
    <property type="term" value="C:extracellular region"/>
    <property type="evidence" value="ECO:0007669"/>
    <property type="project" value="TreeGrafter"/>
</dbReference>
<keyword evidence="2" id="KW-0813">Transport</keyword>
<evidence type="ECO:0000256" key="2">
    <source>
        <dbReference type="ARBA" id="ARBA00022448"/>
    </source>
</evidence>
<sequence length="300" mass="32589">MKKYLAACALVAQGFLHVPVQAQTLEKIKASGAVTMGVRDSSIPLSYAGADGAPIGFHVDICRKVLEDVQAQLGLARLETRYQLVTSQNRIPLVANGTIDIECGSTTNTQARQKEVAFALTTYVEEVRLAVRADSGIRSVRDLAGKVVVATTGTTSVQHLRRKVRELGLELKDVSLGKDHADSFLLLESGRADAWVLDQGVLRASIANARQSSAFSVVGEVLNAEPIAIMVRKDDPGFKRAVDVTIRKLLASGEMQVLWKKWFQAPIPPRGVALDMAPPESLQRLWAHPSDLPMETFQAP</sequence>